<evidence type="ECO:0000256" key="5">
    <source>
        <dbReference type="ARBA" id="ARBA00023136"/>
    </source>
</evidence>
<reference evidence="9 10" key="1">
    <citation type="submission" date="2021-11" db="EMBL/GenBank/DDBJ databases">
        <authorList>
            <person name="Liang Q."/>
            <person name="Mou H."/>
            <person name="Liu Z."/>
        </authorList>
    </citation>
    <scope>NUCLEOTIDE SEQUENCE [LARGE SCALE GENOMIC DNA]</scope>
    <source>
        <strain evidence="9 10">CHU3</strain>
    </source>
</reference>
<evidence type="ECO:0000259" key="7">
    <source>
        <dbReference type="Pfam" id="PF02687"/>
    </source>
</evidence>
<dbReference type="Proteomes" id="UP001209701">
    <property type="component" value="Unassembled WGS sequence"/>
</dbReference>
<feature type="transmembrane region" description="Helical" evidence="6">
    <location>
        <begin position="399"/>
        <end position="422"/>
    </location>
</feature>
<feature type="transmembrane region" description="Helical" evidence="6">
    <location>
        <begin position="354"/>
        <end position="379"/>
    </location>
</feature>
<evidence type="ECO:0000256" key="1">
    <source>
        <dbReference type="ARBA" id="ARBA00004651"/>
    </source>
</evidence>
<dbReference type="InterPro" id="IPR025857">
    <property type="entry name" value="MacB_PCD"/>
</dbReference>
<dbReference type="RefSeq" id="WP_263572443.1">
    <property type="nucleotide sequence ID" value="NZ_JAJIRN010000007.1"/>
</dbReference>
<dbReference type="PANTHER" id="PTHR30572:SF18">
    <property type="entry name" value="ABC-TYPE MACROLIDE FAMILY EXPORT SYSTEM PERMEASE COMPONENT 2"/>
    <property type="match status" value="1"/>
</dbReference>
<accession>A0ABT2YIH2</accession>
<dbReference type="Pfam" id="PF12704">
    <property type="entry name" value="MacB_PCD"/>
    <property type="match status" value="1"/>
</dbReference>
<evidence type="ECO:0000259" key="8">
    <source>
        <dbReference type="Pfam" id="PF12704"/>
    </source>
</evidence>
<proteinExistence type="predicted"/>
<comment type="caution">
    <text evidence="9">The sequence shown here is derived from an EMBL/GenBank/DDBJ whole genome shotgun (WGS) entry which is preliminary data.</text>
</comment>
<evidence type="ECO:0000256" key="2">
    <source>
        <dbReference type="ARBA" id="ARBA00022475"/>
    </source>
</evidence>
<name>A0ABT2YIH2_9BURK</name>
<evidence type="ECO:0000256" key="3">
    <source>
        <dbReference type="ARBA" id="ARBA00022692"/>
    </source>
</evidence>
<dbReference type="InterPro" id="IPR050250">
    <property type="entry name" value="Macrolide_Exporter_MacB"/>
</dbReference>
<gene>
    <name evidence="9" type="ORF">LNV07_17415</name>
</gene>
<comment type="subcellular location">
    <subcellularLocation>
        <location evidence="1">Cell membrane</location>
        <topology evidence="1">Multi-pass membrane protein</topology>
    </subcellularLocation>
</comment>
<keyword evidence="5 6" id="KW-0472">Membrane</keyword>
<dbReference type="InterPro" id="IPR003838">
    <property type="entry name" value="ABC3_permease_C"/>
</dbReference>
<keyword evidence="4 6" id="KW-1133">Transmembrane helix</keyword>
<feature type="transmembrane region" description="Helical" evidence="6">
    <location>
        <begin position="21"/>
        <end position="46"/>
    </location>
</feature>
<evidence type="ECO:0000313" key="10">
    <source>
        <dbReference type="Proteomes" id="UP001209701"/>
    </source>
</evidence>
<keyword evidence="2" id="KW-1003">Cell membrane</keyword>
<dbReference type="EMBL" id="JAJIRN010000007">
    <property type="protein sequence ID" value="MCV2369864.1"/>
    <property type="molecule type" value="Genomic_DNA"/>
</dbReference>
<dbReference type="PANTHER" id="PTHR30572">
    <property type="entry name" value="MEMBRANE COMPONENT OF TRANSPORTER-RELATED"/>
    <property type="match status" value="1"/>
</dbReference>
<protein>
    <submittedName>
        <fullName evidence="9">ABC transporter permease</fullName>
    </submittedName>
</protein>
<organism evidence="9 10">
    <name type="scientific">Roseateles oligotrophus</name>
    <dbReference type="NCBI Taxonomy" id="1769250"/>
    <lineage>
        <taxon>Bacteria</taxon>
        <taxon>Pseudomonadati</taxon>
        <taxon>Pseudomonadota</taxon>
        <taxon>Betaproteobacteria</taxon>
        <taxon>Burkholderiales</taxon>
        <taxon>Sphaerotilaceae</taxon>
        <taxon>Roseateles</taxon>
    </lineage>
</organism>
<feature type="transmembrane region" description="Helical" evidence="6">
    <location>
        <begin position="312"/>
        <end position="333"/>
    </location>
</feature>
<evidence type="ECO:0000256" key="6">
    <source>
        <dbReference type="SAM" id="Phobius"/>
    </source>
</evidence>
<keyword evidence="3 6" id="KW-0812">Transmembrane</keyword>
<keyword evidence="10" id="KW-1185">Reference proteome</keyword>
<evidence type="ECO:0000313" key="9">
    <source>
        <dbReference type="EMBL" id="MCV2369864.1"/>
    </source>
</evidence>
<feature type="domain" description="MacB-like periplasmic core" evidence="8">
    <location>
        <begin position="22"/>
        <end position="222"/>
    </location>
</feature>
<sequence>MMMLTYYFELALRSFKSSRGLTALMLITIAMGVAACMTTLTVFHVLSGDPIPGKSGRLFNIQLDANPLRGYKPGDEPNLQLTRFDAETLLREARADKQVMMSGGNMAITPPQAGQQPFIAKSRNTSADFFAMFEVPFLYGKGWTAEDDKSEARVAVISKALNERLFGGADSRGKTLRVRDKDVTIVGVMNDWRVVPRYYDLTNGAFSRIDEIYFPFSTAMALRFGISGNFSCWGSPPGGNARALNAPCSWIQYWAQLDSPEKARNYLNYLNQYSEQQRASGRFERPSNVRMRDVMAWLKQSQVVPDDIGLQLWLAFGFLAVCLTNTVGLQLAKALRRSGEIGARRALGAPRRQIFAQFLVEAGSLGLAGGLLGLGLTWAGVMAVRNGASEYAGLIEMDALMLATTLGLALAASLIAGILPAWRACQVTPALQLKSQ</sequence>
<feature type="domain" description="ABC3 transporter permease C-terminal" evidence="7">
    <location>
        <begin position="314"/>
        <end position="428"/>
    </location>
</feature>
<evidence type="ECO:0000256" key="4">
    <source>
        <dbReference type="ARBA" id="ARBA00022989"/>
    </source>
</evidence>
<dbReference type="Pfam" id="PF02687">
    <property type="entry name" value="FtsX"/>
    <property type="match status" value="1"/>
</dbReference>